<protein>
    <recommendedName>
        <fullName evidence="3">NlpC/P60 domain-containing protein</fullName>
    </recommendedName>
</protein>
<dbReference type="STRING" id="317010.RU96_GL001125"/>
<accession>A0A1L8R9G3</accession>
<comment type="caution">
    <text evidence="1">The sequence shown here is derived from an EMBL/GenBank/DDBJ whole genome shotgun (WGS) entry which is preliminary data.</text>
</comment>
<gene>
    <name evidence="1" type="ORF">RU96_GL001125</name>
</gene>
<evidence type="ECO:0008006" key="3">
    <source>
        <dbReference type="Google" id="ProtNLM"/>
    </source>
</evidence>
<sequence length="255" mass="28471">MYQKLGDEGVVISRNYATYTNFNFKKRGKTSSVFNQSVQVRGYYQHFNGAKYYTIYNAKGKWLGYVNSAAVRIKKGAATYLGTSRARVLKHLKANEKNGFYVGTRYRGLGYGGVSNQEVFMQPKGNPNKYGQGMNCTGFVAAAMRNSGANLAPISRLGYGGAANATLWRDSLKKNCKYYTYGSISALLKSGRAKKGDILYLEGRWGEYGADCHIGIFWGDNGHQNRFWHQVLAGNMISNIFSGTPYSMVYLFPQE</sequence>
<dbReference type="AlphaFoldDB" id="A0A1L8R9G3"/>
<dbReference type="Proteomes" id="UP000182835">
    <property type="component" value="Unassembled WGS sequence"/>
</dbReference>
<organism evidence="1 2">
    <name type="scientific">Enterococcus canintestini</name>
    <dbReference type="NCBI Taxonomy" id="317010"/>
    <lineage>
        <taxon>Bacteria</taxon>
        <taxon>Bacillati</taxon>
        <taxon>Bacillota</taxon>
        <taxon>Bacilli</taxon>
        <taxon>Lactobacillales</taxon>
        <taxon>Enterococcaceae</taxon>
        <taxon>Enterococcus</taxon>
    </lineage>
</organism>
<dbReference type="Gene3D" id="3.90.1720.10">
    <property type="entry name" value="endopeptidase domain like (from Nostoc punctiforme)"/>
    <property type="match status" value="1"/>
</dbReference>
<evidence type="ECO:0000313" key="2">
    <source>
        <dbReference type="Proteomes" id="UP000182835"/>
    </source>
</evidence>
<proteinExistence type="predicted"/>
<reference evidence="1 2" key="1">
    <citation type="submission" date="2014-12" db="EMBL/GenBank/DDBJ databases">
        <title>Draft genome sequences of 29 type strains of Enterococci.</title>
        <authorList>
            <person name="Zhong Z."/>
            <person name="Sun Z."/>
            <person name="Liu W."/>
            <person name="Zhang W."/>
            <person name="Zhang H."/>
        </authorList>
    </citation>
    <scope>NUCLEOTIDE SEQUENCE [LARGE SCALE GENOMIC DNA]</scope>
    <source>
        <strain evidence="1 2">DSM 21207</strain>
    </source>
</reference>
<dbReference type="EMBL" id="JXKG01000002">
    <property type="protein sequence ID" value="OJG16383.1"/>
    <property type="molecule type" value="Genomic_DNA"/>
</dbReference>
<name>A0A1L8R9G3_9ENTE</name>
<evidence type="ECO:0000313" key="1">
    <source>
        <dbReference type="EMBL" id="OJG16383.1"/>
    </source>
</evidence>